<dbReference type="EMBL" id="JACHVB010000034">
    <property type="protein sequence ID" value="MBC2594850.1"/>
    <property type="molecule type" value="Genomic_DNA"/>
</dbReference>
<dbReference type="InterPro" id="IPR036388">
    <property type="entry name" value="WH-like_DNA-bd_sf"/>
</dbReference>
<keyword evidence="1" id="KW-0805">Transcription regulation</keyword>
<dbReference type="PROSITE" id="PS01117">
    <property type="entry name" value="HTH_MARR_1"/>
    <property type="match status" value="1"/>
</dbReference>
<dbReference type="SUPFAM" id="SSF46785">
    <property type="entry name" value="Winged helix' DNA-binding domain"/>
    <property type="match status" value="1"/>
</dbReference>
<dbReference type="PANTHER" id="PTHR33164:SF89">
    <property type="entry name" value="MARR FAMILY REGULATORY PROTEIN"/>
    <property type="match status" value="1"/>
</dbReference>
<evidence type="ECO:0000256" key="2">
    <source>
        <dbReference type="ARBA" id="ARBA00023125"/>
    </source>
</evidence>
<gene>
    <name evidence="5" type="ORF">H5P28_11325</name>
</gene>
<protein>
    <submittedName>
        <fullName evidence="5">Winged helix-turn-helix transcriptional regulator</fullName>
    </submittedName>
</protein>
<evidence type="ECO:0000256" key="1">
    <source>
        <dbReference type="ARBA" id="ARBA00023015"/>
    </source>
</evidence>
<organism evidence="5 6">
    <name type="scientific">Ruficoccus amylovorans</name>
    <dbReference type="NCBI Taxonomy" id="1804625"/>
    <lineage>
        <taxon>Bacteria</taxon>
        <taxon>Pseudomonadati</taxon>
        <taxon>Verrucomicrobiota</taxon>
        <taxon>Opitutia</taxon>
        <taxon>Puniceicoccales</taxon>
        <taxon>Cerasicoccaceae</taxon>
        <taxon>Ruficoccus</taxon>
    </lineage>
</organism>
<comment type="caution">
    <text evidence="5">The sequence shown here is derived from an EMBL/GenBank/DDBJ whole genome shotgun (WGS) entry which is preliminary data.</text>
</comment>
<dbReference type="PANTHER" id="PTHR33164">
    <property type="entry name" value="TRANSCRIPTIONAL REGULATOR, MARR FAMILY"/>
    <property type="match status" value="1"/>
</dbReference>
<dbReference type="AlphaFoldDB" id="A0A842HF46"/>
<evidence type="ECO:0000259" key="4">
    <source>
        <dbReference type="PROSITE" id="PS50995"/>
    </source>
</evidence>
<accession>A0A842HF46</accession>
<reference evidence="5 6" key="1">
    <citation type="submission" date="2020-07" db="EMBL/GenBank/DDBJ databases">
        <authorList>
            <person name="Feng X."/>
        </authorList>
    </citation>
    <scope>NUCLEOTIDE SEQUENCE [LARGE SCALE GENOMIC DNA]</scope>
    <source>
        <strain evidence="5 6">JCM31066</strain>
    </source>
</reference>
<sequence>MPSDAGLETLPLVPRGRYDLRILKSLRRIIRSVDVYSRRLAHEHGVTVPQLVCLLKLDELGALTLKELSEEVFLSPSTLVGIIDRLEAHGLIARRRSVRDRRKVRLDLTEKGSALVAASPSPLQDGLAQGLEGLPELERATIALSLEKILDLMEGMPAVETHAEAAPILETRPDLKA</sequence>
<dbReference type="Gene3D" id="1.10.10.10">
    <property type="entry name" value="Winged helix-like DNA-binding domain superfamily/Winged helix DNA-binding domain"/>
    <property type="match status" value="1"/>
</dbReference>
<evidence type="ECO:0000256" key="3">
    <source>
        <dbReference type="ARBA" id="ARBA00023163"/>
    </source>
</evidence>
<dbReference type="RefSeq" id="WP_185675848.1">
    <property type="nucleotide sequence ID" value="NZ_JACHVB010000034.1"/>
</dbReference>
<dbReference type="GO" id="GO:0003677">
    <property type="term" value="F:DNA binding"/>
    <property type="evidence" value="ECO:0007669"/>
    <property type="project" value="UniProtKB-KW"/>
</dbReference>
<proteinExistence type="predicted"/>
<keyword evidence="2" id="KW-0238">DNA-binding</keyword>
<feature type="domain" description="HTH marR-type" evidence="4">
    <location>
        <begin position="19"/>
        <end position="151"/>
    </location>
</feature>
<dbReference type="PROSITE" id="PS50995">
    <property type="entry name" value="HTH_MARR_2"/>
    <property type="match status" value="1"/>
</dbReference>
<dbReference type="InterPro" id="IPR036390">
    <property type="entry name" value="WH_DNA-bd_sf"/>
</dbReference>
<evidence type="ECO:0000313" key="5">
    <source>
        <dbReference type="EMBL" id="MBC2594850.1"/>
    </source>
</evidence>
<dbReference type="SMART" id="SM00347">
    <property type="entry name" value="HTH_MARR"/>
    <property type="match status" value="1"/>
</dbReference>
<dbReference type="PRINTS" id="PR00598">
    <property type="entry name" value="HTHMARR"/>
</dbReference>
<dbReference type="InterPro" id="IPR023187">
    <property type="entry name" value="Tscrpt_reg_MarR-type_CS"/>
</dbReference>
<dbReference type="Proteomes" id="UP000546464">
    <property type="component" value="Unassembled WGS sequence"/>
</dbReference>
<dbReference type="GO" id="GO:0003700">
    <property type="term" value="F:DNA-binding transcription factor activity"/>
    <property type="evidence" value="ECO:0007669"/>
    <property type="project" value="InterPro"/>
</dbReference>
<keyword evidence="6" id="KW-1185">Reference proteome</keyword>
<dbReference type="GO" id="GO:0006950">
    <property type="term" value="P:response to stress"/>
    <property type="evidence" value="ECO:0007669"/>
    <property type="project" value="TreeGrafter"/>
</dbReference>
<evidence type="ECO:0000313" key="6">
    <source>
        <dbReference type="Proteomes" id="UP000546464"/>
    </source>
</evidence>
<keyword evidence="3" id="KW-0804">Transcription</keyword>
<dbReference type="InterPro" id="IPR000835">
    <property type="entry name" value="HTH_MarR-typ"/>
</dbReference>
<name>A0A842HF46_9BACT</name>
<dbReference type="InterPro" id="IPR039422">
    <property type="entry name" value="MarR/SlyA-like"/>
</dbReference>
<dbReference type="Pfam" id="PF01047">
    <property type="entry name" value="MarR"/>
    <property type="match status" value="1"/>
</dbReference>